<keyword evidence="3" id="KW-1185">Reference proteome</keyword>
<dbReference type="InterPro" id="IPR052358">
    <property type="entry name" value="Aro_Compnd_Degr_Hydrolases"/>
</dbReference>
<reference evidence="2" key="1">
    <citation type="journal article" date="2020" name="Stud. Mycol.">
        <title>101 Dothideomycetes genomes: a test case for predicting lifestyles and emergence of pathogens.</title>
        <authorList>
            <person name="Haridas S."/>
            <person name="Albert R."/>
            <person name="Binder M."/>
            <person name="Bloem J."/>
            <person name="Labutti K."/>
            <person name="Salamov A."/>
            <person name="Andreopoulos B."/>
            <person name="Baker S."/>
            <person name="Barry K."/>
            <person name="Bills G."/>
            <person name="Bluhm B."/>
            <person name="Cannon C."/>
            <person name="Castanera R."/>
            <person name="Culley D."/>
            <person name="Daum C."/>
            <person name="Ezra D."/>
            <person name="Gonzalez J."/>
            <person name="Henrissat B."/>
            <person name="Kuo A."/>
            <person name="Liang C."/>
            <person name="Lipzen A."/>
            <person name="Lutzoni F."/>
            <person name="Magnuson J."/>
            <person name="Mondo S."/>
            <person name="Nolan M."/>
            <person name="Ohm R."/>
            <person name="Pangilinan J."/>
            <person name="Park H.-J."/>
            <person name="Ramirez L."/>
            <person name="Alfaro M."/>
            <person name="Sun H."/>
            <person name="Tritt A."/>
            <person name="Yoshinaga Y."/>
            <person name="Zwiers L.-H."/>
            <person name="Turgeon B."/>
            <person name="Goodwin S."/>
            <person name="Spatafora J."/>
            <person name="Crous P."/>
            <person name="Grigoriev I."/>
        </authorList>
    </citation>
    <scope>NUCLEOTIDE SEQUENCE</scope>
    <source>
        <strain evidence="2">CBS 175.79</strain>
    </source>
</reference>
<organism evidence="2 3">
    <name type="scientific">Aaosphaeria arxii CBS 175.79</name>
    <dbReference type="NCBI Taxonomy" id="1450172"/>
    <lineage>
        <taxon>Eukaryota</taxon>
        <taxon>Fungi</taxon>
        <taxon>Dikarya</taxon>
        <taxon>Ascomycota</taxon>
        <taxon>Pezizomycotina</taxon>
        <taxon>Dothideomycetes</taxon>
        <taxon>Pleosporomycetidae</taxon>
        <taxon>Pleosporales</taxon>
        <taxon>Pleosporales incertae sedis</taxon>
        <taxon>Aaosphaeria</taxon>
    </lineage>
</organism>
<dbReference type="Gene3D" id="3.20.20.140">
    <property type="entry name" value="Metal-dependent hydrolases"/>
    <property type="match status" value="1"/>
</dbReference>
<dbReference type="AlphaFoldDB" id="A0A6A5XGC5"/>
<dbReference type="PANTHER" id="PTHR35563:SF2">
    <property type="entry name" value="BARREL METAL-DEPENDENT HYDROLASE, PUTATIVE (AFU_ORTHOLOGUE AFUA_1G16240)-RELATED"/>
    <property type="match status" value="1"/>
</dbReference>
<dbReference type="EMBL" id="ML978073">
    <property type="protein sequence ID" value="KAF2011983.1"/>
    <property type="molecule type" value="Genomic_DNA"/>
</dbReference>
<evidence type="ECO:0000313" key="3">
    <source>
        <dbReference type="Proteomes" id="UP000799778"/>
    </source>
</evidence>
<evidence type="ECO:0000259" key="1">
    <source>
        <dbReference type="Pfam" id="PF04909"/>
    </source>
</evidence>
<dbReference type="Proteomes" id="UP000799778">
    <property type="component" value="Unassembled WGS sequence"/>
</dbReference>
<gene>
    <name evidence="2" type="ORF">BU24DRAFT_412526</name>
</gene>
<sequence>MLEGMPKSNIPVMGSITQTDVDWHLPRHSWDTHVHVFNPAEYPYSPSRAYTPDAALYESLLEFNGNLSRSHRPQNLVLVQPSVYGTDNGLIINLLKKHGRCGEAEQRKLRAIVVIDEHETDEGQLQEWDDLGVRGFRINTEAAGNGTDYEHLRQKIINTAERVKSRDNWKCQLFISGDSWDYLANTLRHLPVKIIADHQGGMKGMTALPANITSVTEQPGYASMISLAKSGRVYIKISGLYRSSKLTTGGYGDLEPLIKAFVEEVPGQLLWGSDWPHTGSGANRTEETKYIPEKFRDVDDIAVLKNLRTWMERNEWERMMIETAGKVYD</sequence>
<dbReference type="RefSeq" id="XP_033380322.1">
    <property type="nucleotide sequence ID" value="XM_033526119.1"/>
</dbReference>
<dbReference type="GO" id="GO:0016787">
    <property type="term" value="F:hydrolase activity"/>
    <property type="evidence" value="ECO:0007669"/>
    <property type="project" value="InterPro"/>
</dbReference>
<dbReference type="PANTHER" id="PTHR35563">
    <property type="entry name" value="BARREL METAL-DEPENDENT HYDROLASE, PUTATIVE (AFU_ORTHOLOGUE AFUA_1G16240)-RELATED"/>
    <property type="match status" value="1"/>
</dbReference>
<dbReference type="GeneID" id="54283516"/>
<dbReference type="InterPro" id="IPR006680">
    <property type="entry name" value="Amidohydro-rel"/>
</dbReference>
<proteinExistence type="predicted"/>
<protein>
    <recommendedName>
        <fullName evidence="1">Amidohydrolase-related domain-containing protein</fullName>
    </recommendedName>
</protein>
<dbReference type="InterPro" id="IPR032466">
    <property type="entry name" value="Metal_Hydrolase"/>
</dbReference>
<accession>A0A6A5XGC5</accession>
<evidence type="ECO:0000313" key="2">
    <source>
        <dbReference type="EMBL" id="KAF2011983.1"/>
    </source>
</evidence>
<feature type="domain" description="Amidohydrolase-related" evidence="1">
    <location>
        <begin position="30"/>
        <end position="285"/>
    </location>
</feature>
<dbReference type="Pfam" id="PF04909">
    <property type="entry name" value="Amidohydro_2"/>
    <property type="match status" value="1"/>
</dbReference>
<dbReference type="OrthoDB" id="2135488at2759"/>
<dbReference type="SUPFAM" id="SSF51556">
    <property type="entry name" value="Metallo-dependent hydrolases"/>
    <property type="match status" value="1"/>
</dbReference>
<name>A0A6A5XGC5_9PLEO</name>